<dbReference type="SUPFAM" id="SSF56317">
    <property type="entry name" value="Carbon-nitrogen hydrolase"/>
    <property type="match status" value="1"/>
</dbReference>
<keyword evidence="7 8" id="KW-0012">Acyltransferase</keyword>
<protein>
    <recommendedName>
        <fullName evidence="8">Apolipoprotein N-acyltransferase</fullName>
        <shortName evidence="8">ALP N-acyltransferase</shortName>
        <ecNumber evidence="8">2.3.1.269</ecNumber>
    </recommendedName>
</protein>
<comment type="function">
    <text evidence="8">Catalyzes the phospholipid dependent N-acylation of the N-terminal cysteine of apolipoprotein, the last step in lipoprotein maturation.</text>
</comment>
<evidence type="ECO:0000313" key="10">
    <source>
        <dbReference type="EMBL" id="ORA63842.1"/>
    </source>
</evidence>
<feature type="domain" description="CN hydrolase" evidence="9">
    <location>
        <begin position="209"/>
        <end position="447"/>
    </location>
</feature>
<evidence type="ECO:0000256" key="1">
    <source>
        <dbReference type="ARBA" id="ARBA00004651"/>
    </source>
</evidence>
<dbReference type="Gene3D" id="3.60.110.10">
    <property type="entry name" value="Carbon-nitrogen hydrolase"/>
    <property type="match status" value="1"/>
</dbReference>
<gene>
    <name evidence="8" type="primary">lnt</name>
    <name evidence="10" type="ORF">BST23_17610</name>
</gene>
<dbReference type="InterPro" id="IPR036526">
    <property type="entry name" value="C-N_Hydrolase_sf"/>
</dbReference>
<keyword evidence="3 8" id="KW-0808">Transferase</keyword>
<dbReference type="AlphaFoldDB" id="A0A1X0CVB1"/>
<name>A0A1X0CVB1_9MYCO</name>
<evidence type="ECO:0000256" key="8">
    <source>
        <dbReference type="HAMAP-Rule" id="MF_01148"/>
    </source>
</evidence>
<evidence type="ECO:0000256" key="4">
    <source>
        <dbReference type="ARBA" id="ARBA00022692"/>
    </source>
</evidence>
<evidence type="ECO:0000313" key="11">
    <source>
        <dbReference type="Proteomes" id="UP000192772"/>
    </source>
</evidence>
<evidence type="ECO:0000256" key="6">
    <source>
        <dbReference type="ARBA" id="ARBA00023136"/>
    </source>
</evidence>
<accession>A0A1X0CVB1</accession>
<dbReference type="InterPro" id="IPR003010">
    <property type="entry name" value="C-N_Hydrolase"/>
</dbReference>
<reference evidence="10 11" key="1">
    <citation type="submission" date="2017-02" db="EMBL/GenBank/DDBJ databases">
        <title>The new phylogeny of genus Mycobacterium.</title>
        <authorList>
            <person name="Tortoli E."/>
            <person name="Trovato A."/>
            <person name="Cirillo D.M."/>
        </authorList>
    </citation>
    <scope>NUCLEOTIDE SEQUENCE [LARGE SCALE GENOMIC DNA]</scope>
    <source>
        <strain evidence="10 11">FI-09383</strain>
    </source>
</reference>
<dbReference type="Pfam" id="PF20154">
    <property type="entry name" value="LNT_N"/>
    <property type="match status" value="1"/>
</dbReference>
<feature type="transmembrane region" description="Helical" evidence="8">
    <location>
        <begin position="156"/>
        <end position="177"/>
    </location>
</feature>
<dbReference type="Proteomes" id="UP000192772">
    <property type="component" value="Unassembled WGS sequence"/>
</dbReference>
<evidence type="ECO:0000256" key="7">
    <source>
        <dbReference type="ARBA" id="ARBA00023315"/>
    </source>
</evidence>
<comment type="pathway">
    <text evidence="8">Protein modification; lipoprotein biosynthesis (N-acyl transfer).</text>
</comment>
<keyword evidence="2 8" id="KW-1003">Cell membrane</keyword>
<feature type="transmembrane region" description="Helical" evidence="8">
    <location>
        <begin position="76"/>
        <end position="96"/>
    </location>
</feature>
<dbReference type="EC" id="2.3.1.269" evidence="8"/>
<dbReference type="GO" id="GO:0016410">
    <property type="term" value="F:N-acyltransferase activity"/>
    <property type="evidence" value="ECO:0007669"/>
    <property type="project" value="UniProtKB-UniRule"/>
</dbReference>
<organism evidence="10 11">
    <name type="scientific">Mycolicibacterium elephantis</name>
    <dbReference type="NCBI Taxonomy" id="81858"/>
    <lineage>
        <taxon>Bacteria</taxon>
        <taxon>Bacillati</taxon>
        <taxon>Actinomycetota</taxon>
        <taxon>Actinomycetes</taxon>
        <taxon>Mycobacteriales</taxon>
        <taxon>Mycobacteriaceae</taxon>
        <taxon>Mycolicibacterium</taxon>
    </lineage>
</organism>
<dbReference type="PROSITE" id="PS50263">
    <property type="entry name" value="CN_HYDROLASE"/>
    <property type="match status" value="1"/>
</dbReference>
<keyword evidence="10" id="KW-0449">Lipoprotein</keyword>
<feature type="transmembrane region" description="Helical" evidence="8">
    <location>
        <begin position="182"/>
        <end position="199"/>
    </location>
</feature>
<proteinExistence type="inferred from homology"/>
<keyword evidence="5 8" id="KW-1133">Transmembrane helix</keyword>
<comment type="subcellular location">
    <subcellularLocation>
        <location evidence="1 8">Cell membrane</location>
        <topology evidence="1 8">Multi-pass membrane protein</topology>
    </subcellularLocation>
</comment>
<evidence type="ECO:0000259" key="9">
    <source>
        <dbReference type="PROSITE" id="PS50263"/>
    </source>
</evidence>
<comment type="caution">
    <text evidence="8">Lacks conserved residue(s) required for the propagation of feature annotation.</text>
</comment>
<comment type="similarity">
    <text evidence="8">Belongs to the CN hydrolase family. Apolipoprotein N-acyltransferase subfamily.</text>
</comment>
<comment type="catalytic activity">
    <reaction evidence="8">
        <text>N-terminal S-1,2-diacyl-sn-glyceryl-L-cysteinyl-[lipoprotein] + a glycerophospholipid = N-acyl-S-1,2-diacyl-sn-glyceryl-L-cysteinyl-[lipoprotein] + a 2-acyl-sn-glycero-3-phospholipid + H(+)</text>
        <dbReference type="Rhea" id="RHEA:48228"/>
        <dbReference type="Rhea" id="RHEA-COMP:14681"/>
        <dbReference type="Rhea" id="RHEA-COMP:14684"/>
        <dbReference type="ChEBI" id="CHEBI:15378"/>
        <dbReference type="ChEBI" id="CHEBI:136912"/>
        <dbReference type="ChEBI" id="CHEBI:140656"/>
        <dbReference type="ChEBI" id="CHEBI:140657"/>
        <dbReference type="ChEBI" id="CHEBI:140660"/>
        <dbReference type="EC" id="2.3.1.269"/>
    </reaction>
</comment>
<dbReference type="InterPro" id="IPR004563">
    <property type="entry name" value="Apolipo_AcylTrfase"/>
</dbReference>
<keyword evidence="4 8" id="KW-0812">Transmembrane</keyword>
<dbReference type="GO" id="GO:0042158">
    <property type="term" value="P:lipoprotein biosynthetic process"/>
    <property type="evidence" value="ECO:0007669"/>
    <property type="project" value="UniProtKB-UniRule"/>
</dbReference>
<dbReference type="EMBL" id="MVHP01000021">
    <property type="protein sequence ID" value="ORA63842.1"/>
    <property type="molecule type" value="Genomic_DNA"/>
</dbReference>
<evidence type="ECO:0000256" key="3">
    <source>
        <dbReference type="ARBA" id="ARBA00022679"/>
    </source>
</evidence>
<dbReference type="Pfam" id="PF00795">
    <property type="entry name" value="CN_hydrolase"/>
    <property type="match status" value="1"/>
</dbReference>
<dbReference type="STRING" id="81858.BST23_17610"/>
<feature type="transmembrane region" description="Helical" evidence="8">
    <location>
        <begin position="457"/>
        <end position="474"/>
    </location>
</feature>
<dbReference type="NCBIfam" id="TIGR00546">
    <property type="entry name" value="lnt"/>
    <property type="match status" value="1"/>
</dbReference>
<evidence type="ECO:0000256" key="5">
    <source>
        <dbReference type="ARBA" id="ARBA00022989"/>
    </source>
</evidence>
<dbReference type="CDD" id="cd07571">
    <property type="entry name" value="ALP_N-acyl_transferase"/>
    <property type="match status" value="1"/>
</dbReference>
<feature type="transmembrane region" description="Helical" evidence="8">
    <location>
        <begin position="103"/>
        <end position="122"/>
    </location>
</feature>
<comment type="caution">
    <text evidence="10">The sequence shown here is derived from an EMBL/GenBank/DDBJ whole genome shotgun (WGS) entry which is preliminary data.</text>
</comment>
<dbReference type="InterPro" id="IPR045378">
    <property type="entry name" value="LNT_N"/>
</dbReference>
<dbReference type="HAMAP" id="MF_01148">
    <property type="entry name" value="Lnt"/>
    <property type="match status" value="1"/>
</dbReference>
<keyword evidence="6 8" id="KW-0472">Membrane</keyword>
<sequence length="486" mass="50962">MSSVRGLAAALPAGALLALAFPAPSLWWLAWVGVVPLLLVVRAAPPALQGAARAWAGMSGFVLAVQYWLWPSAGPLLVVLAAALGALWLPWGWAAHRLLSGQVAIRGVLAAVVVLPGAWVLAEAVRSWDRLGGPWALLGASQWNQPATLAPASVGGVWLVSFLIVAANTAVAGAVLLRSIRVVALPAAIVAAGPLWFWLGPAAADQPAVRVALVQPGDVTDGAARQAAGETLTRELTGQRLDLVVWGESSVVVDLNSDPEIAARLAELSRRVGAGLLVNVDARAPSGGIYKSAALVEPDGVRGTYAKTRLVPFGEYVPFRSVLGWASRHTDAAGEDRRRGGGPVVLHTDGLAVGPLISFEALFSDLPRRLVNMGADLLAYQSATSTYQGSWAQPQLASMIAVHAVEVGHPAVHAATSGVSSAFDADGRRLGWLEAADRGVAVVDVPLNSRTTGYQRFGDWVIVMALLVFTAWYARSARRSWRGAPR</sequence>
<dbReference type="GO" id="GO:0005886">
    <property type="term" value="C:plasma membrane"/>
    <property type="evidence" value="ECO:0007669"/>
    <property type="project" value="UniProtKB-SubCell"/>
</dbReference>
<dbReference type="UniPathway" id="UPA00666"/>
<dbReference type="PANTHER" id="PTHR38686:SF1">
    <property type="entry name" value="APOLIPOPROTEIN N-ACYLTRANSFERASE"/>
    <property type="match status" value="1"/>
</dbReference>
<dbReference type="PANTHER" id="PTHR38686">
    <property type="entry name" value="APOLIPOPROTEIN N-ACYLTRANSFERASE"/>
    <property type="match status" value="1"/>
</dbReference>
<evidence type="ECO:0000256" key="2">
    <source>
        <dbReference type="ARBA" id="ARBA00022475"/>
    </source>
</evidence>